<dbReference type="Proteomes" id="UP000803844">
    <property type="component" value="Unassembled WGS sequence"/>
</dbReference>
<dbReference type="PANTHER" id="PTHR10039">
    <property type="entry name" value="AMELOGENIN"/>
    <property type="match status" value="1"/>
</dbReference>
<evidence type="ECO:0000259" key="3">
    <source>
        <dbReference type="Pfam" id="PF25053"/>
    </source>
</evidence>
<keyword evidence="5" id="KW-1185">Reference proteome</keyword>
<dbReference type="Gene3D" id="3.40.50.300">
    <property type="entry name" value="P-loop containing nucleotide triphosphate hydrolases"/>
    <property type="match status" value="1"/>
</dbReference>
<evidence type="ECO:0000259" key="2">
    <source>
        <dbReference type="Pfam" id="PF24883"/>
    </source>
</evidence>
<protein>
    <recommendedName>
        <fullName evidence="6">NACHT domain-containing protein</fullName>
    </recommendedName>
</protein>
<dbReference type="Pfam" id="PF25053">
    <property type="entry name" value="DUF7791"/>
    <property type="match status" value="1"/>
</dbReference>
<dbReference type="EMBL" id="MU032344">
    <property type="protein sequence ID" value="KAF3769756.1"/>
    <property type="molecule type" value="Genomic_DNA"/>
</dbReference>
<evidence type="ECO:0000313" key="5">
    <source>
        <dbReference type="Proteomes" id="UP000803844"/>
    </source>
</evidence>
<dbReference type="SUPFAM" id="SSF52540">
    <property type="entry name" value="P-loop containing nucleoside triphosphate hydrolases"/>
    <property type="match status" value="1"/>
</dbReference>
<evidence type="ECO:0000313" key="4">
    <source>
        <dbReference type="EMBL" id="KAF3769756.1"/>
    </source>
</evidence>
<organism evidence="4 5">
    <name type="scientific">Cryphonectria parasitica (strain ATCC 38755 / EP155)</name>
    <dbReference type="NCBI Taxonomy" id="660469"/>
    <lineage>
        <taxon>Eukaryota</taxon>
        <taxon>Fungi</taxon>
        <taxon>Dikarya</taxon>
        <taxon>Ascomycota</taxon>
        <taxon>Pezizomycotina</taxon>
        <taxon>Sordariomycetes</taxon>
        <taxon>Sordariomycetidae</taxon>
        <taxon>Diaporthales</taxon>
        <taxon>Cryphonectriaceae</taxon>
        <taxon>Cryphonectria-Endothia species complex</taxon>
        <taxon>Cryphonectria</taxon>
    </lineage>
</organism>
<feature type="domain" description="DUF7791" evidence="3">
    <location>
        <begin position="362"/>
        <end position="524"/>
    </location>
</feature>
<gene>
    <name evidence="4" type="ORF">M406DRAFT_284211</name>
</gene>
<dbReference type="OrthoDB" id="443402at2759"/>
<keyword evidence="1" id="KW-0677">Repeat</keyword>
<dbReference type="GeneID" id="63835681"/>
<sequence length="817" mass="93146">MMGAPRPKVSQGLLQDFILESLQFKSMNYREQGIAQAHGSSFEWIFNESSVAGHSAAAGGMENLSFPKWLSTSELGNIYWITGKPGSGKSTLMRYLSIHANTIRYLRTWAGDSELMVAGFYFWTSGSEEQRSQTGLLRSLLYQLLSSQPSLIAKVFPEKWQKLGAMTTKDRIATTLEWTTPELIEAFRSFLDAEVEQAAKICLFVDGLDEFDGDHETIIHFFRDVAEGRHASRVKLCLSSRPWEVFERAFEYKVPNLKLQASTSQDMLRYTIDRLSQNDKVRQVMVQDPDLARHLVQTTVEKASGVFLWVRLAVRELLRRFDNDDNARVADMRDCVLSLPTDLDELFEVLVFKNQSEAQLAESSRLFRLVRAREFVADFIKDDSATSLSLWELAFARNGETDDALVLEGRSVQQETKDAVTQRCVDTRDWALRRSVGLLDVQALPRGGNAFARPRFAQDKEAPEAEEFTQHRVTYLHRTVRDWLILSADNCVWTRLESADNGQAADPFDPHLRLLRSYVLQMKHPVEEPEQHRRLDEWYPGIALALSHARYVMHDPGCLETRFINELEKTISWYWRSKGTGFNDHWARNCFGTYEERLGRKLVIPYPFLTLCTKFGLQRYVLESLDTLAELPPESHLETQSETEPDPRIDQIGQDGGQVEGTPLLHRALEFLCSRQKTIYPLSTLSLVRGLLEYSHKYPSHNLLTPLIGSPNQAFSSTLLKRKDVTPWIMALRHVRDAKRRGWIEPFETDPAGTERWTSILRCLLVTGGADRGAIIKKDQWDPEVTAAGVLGRGGLLESFGDFWVENKLVPMLTDGA</sequence>
<comment type="caution">
    <text evidence="4">The sequence shown here is derived from an EMBL/GenBank/DDBJ whole genome shotgun (WGS) entry which is preliminary data.</text>
</comment>
<evidence type="ECO:0000256" key="1">
    <source>
        <dbReference type="ARBA" id="ARBA00022737"/>
    </source>
</evidence>
<reference evidence="4" key="1">
    <citation type="journal article" date="2020" name="Phytopathology">
        <title>Genome sequence of the chestnut blight fungus Cryphonectria parasitica EP155: A fundamental resource for an archetypical invasive plant pathogen.</title>
        <authorList>
            <person name="Crouch J.A."/>
            <person name="Dawe A."/>
            <person name="Aerts A."/>
            <person name="Barry K."/>
            <person name="Churchill A.C.L."/>
            <person name="Grimwood J."/>
            <person name="Hillman B."/>
            <person name="Milgroom M.G."/>
            <person name="Pangilinan J."/>
            <person name="Smith M."/>
            <person name="Salamov A."/>
            <person name="Schmutz J."/>
            <person name="Yadav J."/>
            <person name="Grigoriev I.V."/>
            <person name="Nuss D."/>
        </authorList>
    </citation>
    <scope>NUCLEOTIDE SEQUENCE</scope>
    <source>
        <strain evidence="4">EP155</strain>
    </source>
</reference>
<dbReference type="PANTHER" id="PTHR10039:SF5">
    <property type="entry name" value="NACHT DOMAIN-CONTAINING PROTEIN"/>
    <property type="match status" value="1"/>
</dbReference>
<dbReference type="AlphaFoldDB" id="A0A9P4YAG1"/>
<feature type="domain" description="Nephrocystin 3-like N-terminal" evidence="2">
    <location>
        <begin position="63"/>
        <end position="241"/>
    </location>
</feature>
<dbReference type="InterPro" id="IPR056693">
    <property type="entry name" value="DUF7791"/>
</dbReference>
<evidence type="ECO:0008006" key="6">
    <source>
        <dbReference type="Google" id="ProtNLM"/>
    </source>
</evidence>
<accession>A0A9P4YAG1</accession>
<dbReference type="RefSeq" id="XP_040780717.1">
    <property type="nucleotide sequence ID" value="XM_040918552.1"/>
</dbReference>
<proteinExistence type="predicted"/>
<dbReference type="InterPro" id="IPR027417">
    <property type="entry name" value="P-loop_NTPase"/>
</dbReference>
<name>A0A9P4YAG1_CRYP1</name>
<dbReference type="InterPro" id="IPR056884">
    <property type="entry name" value="NPHP3-like_N"/>
</dbReference>
<dbReference type="Pfam" id="PF24883">
    <property type="entry name" value="NPHP3_N"/>
    <property type="match status" value="1"/>
</dbReference>